<dbReference type="InterPro" id="IPR036188">
    <property type="entry name" value="FAD/NAD-bd_sf"/>
</dbReference>
<protein>
    <submittedName>
        <fullName evidence="2">YpdA family putative bacillithiol disulfide reductase</fullName>
    </submittedName>
</protein>
<dbReference type="RefSeq" id="WP_117158864.1">
    <property type="nucleotide sequence ID" value="NZ_QVID01000001.1"/>
</dbReference>
<dbReference type="AlphaFoldDB" id="A0A3E1QCE9"/>
<keyword evidence="1" id="KW-0560">Oxidoreductase</keyword>
<comment type="caution">
    <text evidence="2">The sequence shown here is derived from an EMBL/GenBank/DDBJ whole genome shotgun (WGS) entry which is preliminary data.</text>
</comment>
<organism evidence="2 3">
    <name type="scientific">Marixanthomonas ophiurae</name>
    <dbReference type="NCBI Taxonomy" id="387659"/>
    <lineage>
        <taxon>Bacteria</taxon>
        <taxon>Pseudomonadati</taxon>
        <taxon>Bacteroidota</taxon>
        <taxon>Flavobacteriia</taxon>
        <taxon>Flavobacteriales</taxon>
        <taxon>Flavobacteriaceae</taxon>
        <taxon>Marixanthomonas</taxon>
    </lineage>
</organism>
<dbReference type="GO" id="GO:0004497">
    <property type="term" value="F:monooxygenase activity"/>
    <property type="evidence" value="ECO:0007669"/>
    <property type="project" value="TreeGrafter"/>
</dbReference>
<accession>A0A3E1QCE9</accession>
<gene>
    <name evidence="2" type="primary">ypdA</name>
    <name evidence="2" type="ORF">DZ858_07060</name>
</gene>
<proteinExistence type="predicted"/>
<dbReference type="SUPFAM" id="SSF51905">
    <property type="entry name" value="FAD/NAD(P)-binding domain"/>
    <property type="match status" value="1"/>
</dbReference>
<dbReference type="PANTHER" id="PTHR43539:SF4">
    <property type="entry name" value="BACILLIREDOXIN REDUCTASE BDR"/>
    <property type="match status" value="1"/>
</dbReference>
<evidence type="ECO:0000256" key="1">
    <source>
        <dbReference type="ARBA" id="ARBA00023002"/>
    </source>
</evidence>
<dbReference type="EMBL" id="QVID01000001">
    <property type="protein sequence ID" value="RFN59803.1"/>
    <property type="molecule type" value="Genomic_DNA"/>
</dbReference>
<dbReference type="Proteomes" id="UP000261082">
    <property type="component" value="Unassembled WGS sequence"/>
</dbReference>
<dbReference type="PANTHER" id="PTHR43539">
    <property type="entry name" value="FLAVIN-BINDING MONOOXYGENASE-LIKE PROTEIN (AFU_ORTHOLOGUE AFUA_4G09220)"/>
    <property type="match status" value="1"/>
</dbReference>
<name>A0A3E1QCE9_9FLAO</name>
<sequence length="330" mass="37084">MTTEKEVLIIGAGPIGIACALECKKRNIDYIVVEKGTLTNSLYNYPLNMTFFSTSEKLEIDGIPFISNNPKPTRNEALEYYRRVATSNKLHINLYEEITEVEKQVDGSFIVASEKNTFKVNNIIVSTGFYDIPKLLNVPGEDLPKVSHYYKEAHPYVMQKSIVVGASNSSVDAALEIWRKGGDVTMVVRGSSIGERVKYWVKPDIENRIEEGSIKAYFNSEIKKIKKTAIIIDTPEGIKTINNDFVIALTGYRPDFAFLETLGIELSKEGKYFPKYNPDTMETNVPNLYLAGVICGGMETHKWFIENSRVHAKVIAADISDKINISKRCS</sequence>
<dbReference type="OrthoDB" id="9778740at2"/>
<dbReference type="Pfam" id="PF13738">
    <property type="entry name" value="Pyr_redox_3"/>
    <property type="match status" value="1"/>
</dbReference>
<dbReference type="PRINTS" id="PR00368">
    <property type="entry name" value="FADPNR"/>
</dbReference>
<dbReference type="GO" id="GO:0050660">
    <property type="term" value="F:flavin adenine dinucleotide binding"/>
    <property type="evidence" value="ECO:0007669"/>
    <property type="project" value="TreeGrafter"/>
</dbReference>
<dbReference type="NCBIfam" id="TIGR04018">
    <property type="entry name" value="Bthiol_YpdA"/>
    <property type="match status" value="1"/>
</dbReference>
<evidence type="ECO:0000313" key="2">
    <source>
        <dbReference type="EMBL" id="RFN59803.1"/>
    </source>
</evidence>
<keyword evidence="3" id="KW-1185">Reference proteome</keyword>
<dbReference type="Gene3D" id="3.50.50.60">
    <property type="entry name" value="FAD/NAD(P)-binding domain"/>
    <property type="match status" value="1"/>
</dbReference>
<reference evidence="2 3" key="1">
    <citation type="journal article" date="2007" name="Int. J. Syst. Evol. Microbiol.">
        <title>Marixanthomonas ophiurae gen. nov., sp. nov., a marine bacterium of the family Flavobacteriaceae isolated from a deep-sea brittle star.</title>
        <authorList>
            <person name="Romanenko L.A."/>
            <person name="Uchino M."/>
            <person name="Frolova G.M."/>
            <person name="Mikhailov V.V."/>
        </authorList>
    </citation>
    <scope>NUCLEOTIDE SEQUENCE [LARGE SCALE GENOMIC DNA]</scope>
    <source>
        <strain evidence="2 3">KMM 3046</strain>
    </source>
</reference>
<dbReference type="InterPro" id="IPR050982">
    <property type="entry name" value="Auxin_biosynth/cation_transpt"/>
</dbReference>
<dbReference type="InterPro" id="IPR023856">
    <property type="entry name" value="Bdr"/>
</dbReference>
<evidence type="ECO:0000313" key="3">
    <source>
        <dbReference type="Proteomes" id="UP000261082"/>
    </source>
</evidence>
<dbReference type="PROSITE" id="PS51257">
    <property type="entry name" value="PROKAR_LIPOPROTEIN"/>
    <property type="match status" value="1"/>
</dbReference>
<dbReference type="PRINTS" id="PR00469">
    <property type="entry name" value="PNDRDTASEII"/>
</dbReference>